<dbReference type="Pfam" id="PF12642">
    <property type="entry name" value="TpcC"/>
    <property type="match status" value="1"/>
</dbReference>
<evidence type="ECO:0000256" key="2">
    <source>
        <dbReference type="SAM" id="Phobius"/>
    </source>
</evidence>
<feature type="region of interest" description="Disordered" evidence="1">
    <location>
        <begin position="306"/>
        <end position="333"/>
    </location>
</feature>
<reference evidence="3 4" key="1">
    <citation type="submission" date="2018-06" db="EMBL/GenBank/DDBJ databases">
        <authorList>
            <consortium name="Pathogen Informatics"/>
            <person name="Doyle S."/>
        </authorList>
    </citation>
    <scope>NUCLEOTIDE SEQUENCE [LARGE SCALE GENOMIC DNA]</scope>
    <source>
        <strain evidence="3 4">NCTC1934</strain>
    </source>
</reference>
<dbReference type="STRING" id="1406858.GCA_000710895_01713"/>
<sequence length="333" mass="34539">MDSGDALLRRMIARRRRDNVIFTVLAGLAILGGGHAILSLFSEAPPGPSDDTTVSIVGNAQLAGSFAQEFVVAYLGATAGDQDRIAHFIGGGDSIALPATARQVSDPAVVSVRRTRASTPIEIWSVTVSVRPETATRTTGGKQTSAAPMPQYYRVGVAVNHGRLRALSRPWLVAPPAEGQDLLTVYSSPCGEESPLAHVATGFLDVFLTGSGDVTRYTSHDSDITALRPAPFSELESVSVSAQDSGCGTTGSSARVLATVTPAVGGDTLAPLDYPLTMVRVEEQWQVQTIDSIPALPDPITVVAGGVAPNTPRSSASTTAPSPSVTVPPATQN</sequence>
<evidence type="ECO:0000313" key="3">
    <source>
        <dbReference type="EMBL" id="SUA72779.1"/>
    </source>
</evidence>
<dbReference type="InterPro" id="IPR024735">
    <property type="entry name" value="TcpC"/>
</dbReference>
<organism evidence="3 4">
    <name type="scientific">Nocardia otitidiscaviarum</name>
    <dbReference type="NCBI Taxonomy" id="1823"/>
    <lineage>
        <taxon>Bacteria</taxon>
        <taxon>Bacillati</taxon>
        <taxon>Actinomycetota</taxon>
        <taxon>Actinomycetes</taxon>
        <taxon>Mycobacteriales</taxon>
        <taxon>Nocardiaceae</taxon>
        <taxon>Nocardia</taxon>
    </lineage>
</organism>
<feature type="compositionally biased region" description="Low complexity" evidence="1">
    <location>
        <begin position="311"/>
        <end position="333"/>
    </location>
</feature>
<keyword evidence="2" id="KW-0812">Transmembrane</keyword>
<dbReference type="Proteomes" id="UP000255467">
    <property type="component" value="Unassembled WGS sequence"/>
</dbReference>
<keyword evidence="2" id="KW-0472">Membrane</keyword>
<feature type="transmembrane region" description="Helical" evidence="2">
    <location>
        <begin position="20"/>
        <end position="41"/>
    </location>
</feature>
<proteinExistence type="predicted"/>
<evidence type="ECO:0000313" key="4">
    <source>
        <dbReference type="Proteomes" id="UP000255467"/>
    </source>
</evidence>
<gene>
    <name evidence="3" type="ORF">NCTC1934_00209</name>
</gene>
<accession>A0A378Y8U7</accession>
<protein>
    <submittedName>
        <fullName evidence="3">Conjugative transposon protein TcpC</fullName>
    </submittedName>
</protein>
<keyword evidence="2" id="KW-1133">Transmembrane helix</keyword>
<evidence type="ECO:0000256" key="1">
    <source>
        <dbReference type="SAM" id="MobiDB-lite"/>
    </source>
</evidence>
<dbReference type="EMBL" id="UGRY01000002">
    <property type="protein sequence ID" value="SUA72779.1"/>
    <property type="molecule type" value="Genomic_DNA"/>
</dbReference>
<keyword evidence="4" id="KW-1185">Reference proteome</keyword>
<name>A0A378Y8U7_9NOCA</name>
<dbReference type="AlphaFoldDB" id="A0A378Y8U7"/>